<feature type="transmembrane region" description="Helical" evidence="1">
    <location>
        <begin position="391"/>
        <end position="416"/>
    </location>
</feature>
<organism evidence="2 3">
    <name type="scientific">Streptomyces mobaraensis</name>
    <name type="common">Streptoverticillium mobaraense</name>
    <dbReference type="NCBI Taxonomy" id="35621"/>
    <lineage>
        <taxon>Bacteria</taxon>
        <taxon>Bacillati</taxon>
        <taxon>Actinomycetota</taxon>
        <taxon>Actinomycetes</taxon>
        <taxon>Kitasatosporales</taxon>
        <taxon>Streptomycetaceae</taxon>
        <taxon>Streptomyces</taxon>
    </lineage>
</organism>
<accession>A0A5N5WHS5</accession>
<keyword evidence="1" id="KW-1133">Transmembrane helix</keyword>
<dbReference type="OrthoDB" id="4334618at2"/>
<dbReference type="AlphaFoldDB" id="A0A5N5WHS5"/>
<name>A0A5N5WHS5_STRMB</name>
<keyword evidence="1" id="KW-0472">Membrane</keyword>
<feature type="transmembrane region" description="Helical" evidence="1">
    <location>
        <begin position="38"/>
        <end position="61"/>
    </location>
</feature>
<keyword evidence="1" id="KW-0812">Transmembrane</keyword>
<comment type="caution">
    <text evidence="2">The sequence shown here is derived from an EMBL/GenBank/DDBJ whole genome shotgun (WGS) entry which is preliminary data.</text>
</comment>
<proteinExistence type="predicted"/>
<dbReference type="Proteomes" id="UP000327000">
    <property type="component" value="Unassembled WGS sequence"/>
</dbReference>
<dbReference type="RefSeq" id="WP_152262117.1">
    <property type="nucleotide sequence ID" value="NZ_VOKX01000001.1"/>
</dbReference>
<evidence type="ECO:0000256" key="1">
    <source>
        <dbReference type="SAM" id="Phobius"/>
    </source>
</evidence>
<reference evidence="2 3" key="1">
    <citation type="journal article" date="2019" name="Microb. Cell Fact.">
        <title>Exploring novel herbicidin analogues by transcriptional regulator overexpression and MS/MS molecular networking.</title>
        <authorList>
            <person name="Shi Y."/>
            <person name="Gu R."/>
            <person name="Li Y."/>
            <person name="Wang X."/>
            <person name="Ren W."/>
            <person name="Li X."/>
            <person name="Wang L."/>
            <person name="Xie Y."/>
            <person name="Hong B."/>
        </authorList>
    </citation>
    <scope>NUCLEOTIDE SEQUENCE [LARGE SCALE GENOMIC DNA]</scope>
    <source>
        <strain evidence="2 3">US-43</strain>
    </source>
</reference>
<feature type="transmembrane region" description="Helical" evidence="1">
    <location>
        <begin position="183"/>
        <end position="202"/>
    </location>
</feature>
<sequence length="538" mass="56100">MTTATASPAPLLSLTPLFARLKLTLLRNGLRQSNKRKAVFIASIVLVGLFGALQLVGLAALRGTEHAAAFTVPLAVLVALGWAVMPLFFPGGDETLDPTRLVMLPLRPAPLIAALLVSSLIGIGPAFTLLILIGSVIATAHGAAAFAVAVPAVLLTLLVCVALTRAVATANVRLLSSRKGKDLALLSGVIVGVGAQLVNLAVQKLSEAGLARLEPVADVTRWIPPGSALDAVRAAGEGEYGLVAAELALTAALLAVLLLWWQRTLTKVMTSPDSSTLVSAAKPEKARGAGAGLARLLPAGRVGTAAQRQLRYAWRDPKIKTTWGSTLGIGVAIPLINIVQGSHNLYFITVPVLMLTGLMYNQLGLDGPAFWMVLQTIGSPRDALAELRGRALALTLVSVPYLVALVLVMAVITGRWDQCPEVLGLSLAALGAFLGTGAIASVRFPYSVPQDHAFKNIAPGQSGIAWLGTLWSLVGMAVCAPLIGLTIGLHLADGHGLLWTVLPLGVVYGPLVAWAGLRFAATRMTRRLPEILEAVSKA</sequence>
<feature type="transmembrane region" description="Helical" evidence="1">
    <location>
        <begin position="143"/>
        <end position="163"/>
    </location>
</feature>
<gene>
    <name evidence="2" type="ORF">FRZ00_00705</name>
</gene>
<feature type="transmembrane region" description="Helical" evidence="1">
    <location>
        <begin position="497"/>
        <end position="517"/>
    </location>
</feature>
<protein>
    <submittedName>
        <fullName evidence="2">Transporter</fullName>
    </submittedName>
</protein>
<feature type="transmembrane region" description="Helical" evidence="1">
    <location>
        <begin position="321"/>
        <end position="339"/>
    </location>
</feature>
<feature type="transmembrane region" description="Helical" evidence="1">
    <location>
        <begin position="422"/>
        <end position="442"/>
    </location>
</feature>
<feature type="transmembrane region" description="Helical" evidence="1">
    <location>
        <begin position="67"/>
        <end position="89"/>
    </location>
</feature>
<keyword evidence="3" id="KW-1185">Reference proteome</keyword>
<feature type="transmembrane region" description="Helical" evidence="1">
    <location>
        <begin position="463"/>
        <end position="491"/>
    </location>
</feature>
<feature type="transmembrane region" description="Helical" evidence="1">
    <location>
        <begin position="240"/>
        <end position="261"/>
    </location>
</feature>
<evidence type="ECO:0000313" key="2">
    <source>
        <dbReference type="EMBL" id="KAB7852759.1"/>
    </source>
</evidence>
<dbReference type="EMBL" id="VOKX01000001">
    <property type="protein sequence ID" value="KAB7852759.1"/>
    <property type="molecule type" value="Genomic_DNA"/>
</dbReference>
<feature type="transmembrane region" description="Helical" evidence="1">
    <location>
        <begin position="110"/>
        <end position="137"/>
    </location>
</feature>
<evidence type="ECO:0000313" key="3">
    <source>
        <dbReference type="Proteomes" id="UP000327000"/>
    </source>
</evidence>